<comment type="caution">
    <text evidence="9">The sequence shown here is derived from an EMBL/GenBank/DDBJ whole genome shotgun (WGS) entry which is preliminary data.</text>
</comment>
<comment type="subunit">
    <text evidence="5 6">Interacts with MinD and FtsZ.</text>
</comment>
<dbReference type="EMBL" id="VOQF01000007">
    <property type="protein sequence ID" value="TXC90091.1"/>
    <property type="molecule type" value="Genomic_DNA"/>
</dbReference>
<evidence type="ECO:0000256" key="4">
    <source>
        <dbReference type="ARBA" id="ARBA00023306"/>
    </source>
</evidence>
<dbReference type="Pfam" id="PF03775">
    <property type="entry name" value="MinC_C"/>
    <property type="match status" value="1"/>
</dbReference>
<keyword evidence="4 6" id="KW-0131">Cell cycle</keyword>
<evidence type="ECO:0000259" key="8">
    <source>
        <dbReference type="Pfam" id="PF22642"/>
    </source>
</evidence>
<keyword evidence="2 6" id="KW-0132">Cell division</keyword>
<evidence type="ECO:0000256" key="2">
    <source>
        <dbReference type="ARBA" id="ARBA00022618"/>
    </source>
</evidence>
<dbReference type="InterPro" id="IPR016098">
    <property type="entry name" value="CAP/MinC_C"/>
</dbReference>
<evidence type="ECO:0000256" key="3">
    <source>
        <dbReference type="ARBA" id="ARBA00023210"/>
    </source>
</evidence>
<dbReference type="InterPro" id="IPR055219">
    <property type="entry name" value="MinC_N_1"/>
</dbReference>
<dbReference type="HAMAP" id="MF_00267">
    <property type="entry name" value="MinC"/>
    <property type="match status" value="1"/>
</dbReference>
<reference evidence="9 10" key="1">
    <citation type="journal article" date="2005" name="Int. J. Syst. Evol. Microbiol.">
        <title>Bacillus litoralis sp. nov., isolated from a tidal flat of the Yellow Sea in Korea.</title>
        <authorList>
            <person name="Yoon J.H."/>
            <person name="Oh T.K."/>
        </authorList>
    </citation>
    <scope>NUCLEOTIDE SEQUENCE [LARGE SCALE GENOMIC DNA]</scope>
    <source>
        <strain evidence="9 10">SW-211</strain>
    </source>
</reference>
<keyword evidence="10" id="KW-1185">Reference proteome</keyword>
<dbReference type="Gene3D" id="3.30.160.540">
    <property type="match status" value="1"/>
</dbReference>
<sequence>MKVQKQQFVTIKGTKDGLTLHLDDSCSFDQLLHELEEMLSLKQYIQQDGPVIGVNVKVGNRFVNKKQREKLELIIKQKRNLMIESIESNVITKDEALRLKRETEVISVAKIVRSGQVLKVKGDLLLIGDVNPGGTVIASGNIFVLGALRGIAHAGVEGNIQAVIAASLMKPAQLRISDIINRAPDHLPHEGNELECAHINENGEMIIERLQQLTHLRPNLTRFEGGI</sequence>
<evidence type="ECO:0000313" key="10">
    <source>
        <dbReference type="Proteomes" id="UP000321363"/>
    </source>
</evidence>
<keyword evidence="3 6" id="KW-0717">Septation</keyword>
<comment type="function">
    <text evidence="6">Cell division inhibitor that blocks the formation of polar Z ring septums. Rapidly oscillates between the poles of the cell to destabilize FtsZ filaments that have formed before they mature into polar Z rings. Prevents FtsZ polymerization.</text>
</comment>
<evidence type="ECO:0000256" key="5">
    <source>
        <dbReference type="ARBA" id="ARBA00046874"/>
    </source>
</evidence>
<dbReference type="Pfam" id="PF22642">
    <property type="entry name" value="MinC_N_1"/>
    <property type="match status" value="1"/>
</dbReference>
<dbReference type="GO" id="GO:0000917">
    <property type="term" value="P:division septum assembly"/>
    <property type="evidence" value="ECO:0007669"/>
    <property type="project" value="UniProtKB-KW"/>
</dbReference>
<dbReference type="GO" id="GO:0000902">
    <property type="term" value="P:cell morphogenesis"/>
    <property type="evidence" value="ECO:0007669"/>
    <property type="project" value="InterPro"/>
</dbReference>
<dbReference type="SUPFAM" id="SSF63848">
    <property type="entry name" value="Cell-division inhibitor MinC, C-terminal domain"/>
    <property type="match status" value="1"/>
</dbReference>
<dbReference type="Proteomes" id="UP000321363">
    <property type="component" value="Unassembled WGS sequence"/>
</dbReference>
<evidence type="ECO:0000313" key="9">
    <source>
        <dbReference type="EMBL" id="TXC90091.1"/>
    </source>
</evidence>
<evidence type="ECO:0000256" key="6">
    <source>
        <dbReference type="HAMAP-Rule" id="MF_00267"/>
    </source>
</evidence>
<dbReference type="PANTHER" id="PTHR34108:SF1">
    <property type="entry name" value="SEPTUM SITE-DETERMINING PROTEIN MINC"/>
    <property type="match status" value="1"/>
</dbReference>
<gene>
    <name evidence="6 9" type="primary">minC</name>
    <name evidence="9" type="ORF">FS935_13585</name>
</gene>
<protein>
    <recommendedName>
        <fullName evidence="6">Probable septum site-determining protein MinC</fullName>
    </recommendedName>
</protein>
<feature type="domain" description="Septum formation inhibitor MinC C-terminal" evidence="7">
    <location>
        <begin position="108"/>
        <end position="207"/>
    </location>
</feature>
<dbReference type="NCBIfam" id="TIGR01222">
    <property type="entry name" value="minC"/>
    <property type="match status" value="1"/>
</dbReference>
<evidence type="ECO:0000256" key="1">
    <source>
        <dbReference type="ARBA" id="ARBA00006291"/>
    </source>
</evidence>
<dbReference type="Gene3D" id="2.160.20.70">
    <property type="match status" value="1"/>
</dbReference>
<comment type="similarity">
    <text evidence="1 6">Belongs to the MinC family.</text>
</comment>
<feature type="domain" description="Septum site-determining protein MinC N-terminal" evidence="8">
    <location>
        <begin position="9"/>
        <end position="86"/>
    </location>
</feature>
<dbReference type="PANTHER" id="PTHR34108">
    <property type="entry name" value="SEPTUM SITE-DETERMINING PROTEIN MINC"/>
    <property type="match status" value="1"/>
</dbReference>
<dbReference type="RefSeq" id="WP_146949161.1">
    <property type="nucleotide sequence ID" value="NZ_VOQF01000007.1"/>
</dbReference>
<dbReference type="InterPro" id="IPR005526">
    <property type="entry name" value="Septum_form_inhib_MinC_C"/>
</dbReference>
<dbReference type="GO" id="GO:1901891">
    <property type="term" value="P:regulation of cell septum assembly"/>
    <property type="evidence" value="ECO:0007669"/>
    <property type="project" value="InterPro"/>
</dbReference>
<dbReference type="OrthoDB" id="9790810at2"/>
<proteinExistence type="inferred from homology"/>
<dbReference type="InterPro" id="IPR036145">
    <property type="entry name" value="MinC_C_sf"/>
</dbReference>
<dbReference type="InterPro" id="IPR013033">
    <property type="entry name" value="MinC"/>
</dbReference>
<organism evidence="9 10">
    <name type="scientific">Metabacillus litoralis</name>
    <dbReference type="NCBI Taxonomy" id="152268"/>
    <lineage>
        <taxon>Bacteria</taxon>
        <taxon>Bacillati</taxon>
        <taxon>Bacillota</taxon>
        <taxon>Bacilli</taxon>
        <taxon>Bacillales</taxon>
        <taxon>Bacillaceae</taxon>
        <taxon>Metabacillus</taxon>
    </lineage>
</organism>
<name>A0A5C6W1A8_9BACI</name>
<dbReference type="AlphaFoldDB" id="A0A5C6W1A8"/>
<evidence type="ECO:0000259" key="7">
    <source>
        <dbReference type="Pfam" id="PF03775"/>
    </source>
</evidence>
<accession>A0A5C6W1A8</accession>